<dbReference type="SMART" id="SM00192">
    <property type="entry name" value="LDLa"/>
    <property type="match status" value="2"/>
</dbReference>
<organism evidence="15 16">
    <name type="scientific">Neogobius melanostomus</name>
    <name type="common">round goby</name>
    <dbReference type="NCBI Taxonomy" id="47308"/>
    <lineage>
        <taxon>Eukaryota</taxon>
        <taxon>Metazoa</taxon>
        <taxon>Chordata</taxon>
        <taxon>Craniata</taxon>
        <taxon>Vertebrata</taxon>
        <taxon>Euteleostomi</taxon>
        <taxon>Actinopterygii</taxon>
        <taxon>Neopterygii</taxon>
        <taxon>Teleostei</taxon>
        <taxon>Neoteleostei</taxon>
        <taxon>Acanthomorphata</taxon>
        <taxon>Gobiaria</taxon>
        <taxon>Gobiiformes</taxon>
        <taxon>Gobioidei</taxon>
        <taxon>Gobiidae</taxon>
        <taxon>Benthophilinae</taxon>
        <taxon>Neogobiini</taxon>
        <taxon>Neogobius</taxon>
    </lineage>
</organism>
<evidence type="ECO:0000256" key="11">
    <source>
        <dbReference type="PROSITE-ProRule" id="PRU00196"/>
    </source>
</evidence>
<feature type="disulfide bond" evidence="10">
    <location>
        <begin position="170"/>
        <end position="188"/>
    </location>
</feature>
<dbReference type="CDD" id="cd00190">
    <property type="entry name" value="Tryp_SPc"/>
    <property type="match status" value="1"/>
</dbReference>
<dbReference type="PROSITE" id="PS50287">
    <property type="entry name" value="SRCR_2"/>
    <property type="match status" value="1"/>
</dbReference>
<dbReference type="InterPro" id="IPR001254">
    <property type="entry name" value="Trypsin_dom"/>
</dbReference>
<dbReference type="PROSITE" id="PS00135">
    <property type="entry name" value="TRYPSIN_SER"/>
    <property type="match status" value="1"/>
</dbReference>
<dbReference type="InterPro" id="IPR001190">
    <property type="entry name" value="SRCR"/>
</dbReference>
<evidence type="ECO:0000256" key="4">
    <source>
        <dbReference type="ARBA" id="ARBA00022825"/>
    </source>
</evidence>
<dbReference type="GO" id="GO:0006508">
    <property type="term" value="P:proteolysis"/>
    <property type="evidence" value="ECO:0007669"/>
    <property type="project" value="UniProtKB-KW"/>
</dbReference>
<keyword evidence="2 12" id="KW-0645">Protease</keyword>
<dbReference type="PANTHER" id="PTHR24264:SF83">
    <property type="entry name" value="COMPLEMENT FACTOR I"/>
    <property type="match status" value="1"/>
</dbReference>
<evidence type="ECO:0000256" key="2">
    <source>
        <dbReference type="ARBA" id="ARBA00022670"/>
    </source>
</evidence>
<keyword evidence="16" id="KW-1185">Reference proteome</keyword>
<dbReference type="InterPro" id="IPR009003">
    <property type="entry name" value="Peptidase_S1_PA"/>
</dbReference>
<dbReference type="Ensembl" id="ENSNMLT00000013335.1">
    <property type="protein sequence ID" value="ENSNMLP00000011794.1"/>
    <property type="gene ID" value="ENSNMLG00000008064.1"/>
</dbReference>
<keyword evidence="5 11" id="KW-1015">Disulfide bond</keyword>
<dbReference type="InterPro" id="IPR002172">
    <property type="entry name" value="LDrepeatLR_classA_rpt"/>
</dbReference>
<dbReference type="GO" id="GO:0005615">
    <property type="term" value="C:extracellular space"/>
    <property type="evidence" value="ECO:0007669"/>
    <property type="project" value="TreeGrafter"/>
</dbReference>
<name>A0A8C6SY50_9GOBI</name>
<dbReference type="PRINTS" id="PR00722">
    <property type="entry name" value="CHYMOTRYPSIN"/>
</dbReference>
<keyword evidence="4 12" id="KW-0720">Serine protease</keyword>
<dbReference type="PROSITE" id="PS00134">
    <property type="entry name" value="TRYPSIN_HIS"/>
    <property type="match status" value="1"/>
</dbReference>
<evidence type="ECO:0000256" key="9">
    <source>
        <dbReference type="ARBA" id="ARBA00038868"/>
    </source>
</evidence>
<dbReference type="PROSITE" id="PS50068">
    <property type="entry name" value="LDLRA_2"/>
    <property type="match status" value="2"/>
</dbReference>
<dbReference type="CDD" id="cd00112">
    <property type="entry name" value="LDLa"/>
    <property type="match status" value="2"/>
</dbReference>
<evidence type="ECO:0000256" key="1">
    <source>
        <dbReference type="ARBA" id="ARBA00004239"/>
    </source>
</evidence>
<dbReference type="Gene3D" id="2.40.10.10">
    <property type="entry name" value="Trypsin-like serine proteases"/>
    <property type="match status" value="1"/>
</dbReference>
<reference evidence="15" key="1">
    <citation type="submission" date="2025-08" db="UniProtKB">
        <authorList>
            <consortium name="Ensembl"/>
        </authorList>
    </citation>
    <scope>IDENTIFICATION</scope>
</reference>
<protein>
    <recommendedName>
        <fullName evidence="9">trypsin</fullName>
        <ecNumber evidence="9">3.4.21.4</ecNumber>
    </recommendedName>
</protein>
<dbReference type="InterPro" id="IPR043504">
    <property type="entry name" value="Peptidase_S1_PA_chymotrypsin"/>
</dbReference>
<dbReference type="GO" id="GO:0016020">
    <property type="term" value="C:membrane"/>
    <property type="evidence" value="ECO:0007669"/>
    <property type="project" value="InterPro"/>
</dbReference>
<dbReference type="SUPFAM" id="SSF56487">
    <property type="entry name" value="SRCR-like"/>
    <property type="match status" value="1"/>
</dbReference>
<dbReference type="SMART" id="SM00020">
    <property type="entry name" value="Tryp_SPc"/>
    <property type="match status" value="1"/>
</dbReference>
<evidence type="ECO:0000256" key="10">
    <source>
        <dbReference type="PROSITE-ProRule" id="PRU00124"/>
    </source>
</evidence>
<proteinExistence type="inferred from homology"/>
<feature type="domain" description="SRCR" evidence="14">
    <location>
        <begin position="24"/>
        <end position="134"/>
    </location>
</feature>
<evidence type="ECO:0000256" key="3">
    <source>
        <dbReference type="ARBA" id="ARBA00022801"/>
    </source>
</evidence>
<evidence type="ECO:0000256" key="5">
    <source>
        <dbReference type="ARBA" id="ARBA00023157"/>
    </source>
</evidence>
<reference evidence="15" key="2">
    <citation type="submission" date="2025-09" db="UniProtKB">
        <authorList>
            <consortium name="Ensembl"/>
        </authorList>
    </citation>
    <scope>IDENTIFICATION</scope>
</reference>
<dbReference type="InterPro" id="IPR036772">
    <property type="entry name" value="SRCR-like_dom_sf"/>
</dbReference>
<comment type="similarity">
    <text evidence="7">Belongs to the peptidase S1 family. CLIP subfamily.</text>
</comment>
<comment type="subcellular location">
    <subcellularLocation>
        <location evidence="1">Secreted</location>
        <location evidence="1">Extracellular space</location>
    </subcellularLocation>
</comment>
<dbReference type="Proteomes" id="UP000694523">
    <property type="component" value="Unplaced"/>
</dbReference>
<dbReference type="SUPFAM" id="SSF100895">
    <property type="entry name" value="Kazal-type serine protease inhibitors"/>
    <property type="match status" value="1"/>
</dbReference>
<dbReference type="AlphaFoldDB" id="A0A8C6SY50"/>
<feature type="domain" description="Peptidase S1" evidence="13">
    <location>
        <begin position="243"/>
        <end position="455"/>
    </location>
</feature>
<dbReference type="InterPro" id="IPR036058">
    <property type="entry name" value="Kazal_dom_sf"/>
</dbReference>
<dbReference type="EC" id="3.4.21.4" evidence="9"/>
<evidence type="ECO:0000256" key="7">
    <source>
        <dbReference type="ARBA" id="ARBA00024195"/>
    </source>
</evidence>
<dbReference type="Pfam" id="PF00089">
    <property type="entry name" value="Trypsin"/>
    <property type="match status" value="1"/>
</dbReference>
<evidence type="ECO:0000313" key="15">
    <source>
        <dbReference type="Ensembl" id="ENSNMLP00000011794.1"/>
    </source>
</evidence>
<feature type="disulfide bond" evidence="10">
    <location>
        <begin position="133"/>
        <end position="151"/>
    </location>
</feature>
<dbReference type="InterPro" id="IPR033116">
    <property type="entry name" value="TRYPSIN_SER"/>
</dbReference>
<evidence type="ECO:0000256" key="8">
    <source>
        <dbReference type="ARBA" id="ARBA00036320"/>
    </source>
</evidence>
<evidence type="ECO:0000259" key="14">
    <source>
        <dbReference type="PROSITE" id="PS50287"/>
    </source>
</evidence>
<dbReference type="PANTHER" id="PTHR24264">
    <property type="entry name" value="TRYPSIN-RELATED"/>
    <property type="match status" value="1"/>
</dbReference>
<dbReference type="InterPro" id="IPR050127">
    <property type="entry name" value="Serine_Proteases_S1"/>
</dbReference>
<dbReference type="SUPFAM" id="SSF57424">
    <property type="entry name" value="LDL receptor-like module"/>
    <property type="match status" value="2"/>
</dbReference>
<dbReference type="Pfam" id="PF00057">
    <property type="entry name" value="Ldl_recept_a"/>
    <property type="match status" value="1"/>
</dbReference>
<accession>A0A8C6SY50</accession>
<evidence type="ECO:0000256" key="6">
    <source>
        <dbReference type="ARBA" id="ARBA00023180"/>
    </source>
</evidence>
<feature type="disulfide bond" evidence="11">
    <location>
        <begin position="99"/>
        <end position="109"/>
    </location>
</feature>
<feature type="disulfide bond" evidence="10">
    <location>
        <begin position="163"/>
        <end position="175"/>
    </location>
</feature>
<dbReference type="Pfam" id="PF21287">
    <property type="entry name" value="Kazal_CFAI"/>
    <property type="match status" value="1"/>
</dbReference>
<dbReference type="FunFam" id="2.40.10.10:FF:000002">
    <property type="entry name" value="Transmembrane protease serine"/>
    <property type="match status" value="1"/>
</dbReference>
<keyword evidence="6" id="KW-0325">Glycoprotein</keyword>
<dbReference type="InterPro" id="IPR001314">
    <property type="entry name" value="Peptidase_S1A"/>
</dbReference>
<keyword evidence="3 12" id="KW-0378">Hydrolase</keyword>
<evidence type="ECO:0000259" key="13">
    <source>
        <dbReference type="PROSITE" id="PS50240"/>
    </source>
</evidence>
<sequence length="474" mass="52142">RVLSILPLGTCHCKPPYLCPSANATAVCGPDGRNYRSYCHGGLITLNVPNAFNPEVADRKLICGSSWNIVAANVACRENGTELSYPGRTFPESCVHVKCEGFEETLAQCTFHTGMDQNVAQLKNCYKEGKFKCVNNKFISHKQTCDGVDDCGDRSDEMCCNSCRLDAFRCNSGVCIPKSAVGDRIRDCLDGADEVGVKGEREPFILFDFFGNTIRLSRKNLEVLKCGVPNMETVDDEEVEVRGRGGRVRRVYQIQWQVGLVDTGKMDCGGAYIGGCWVLTAAHCVRPNPSAFRVKFSVWRKYQIHNRTDSVPVQDIYIHPHYNGKTYENDIALVELMKLPFEEKCFRDNPAVRPVCVPWTEQLFPTNHSCSISGWGRSALANVSLISDCERYYEDRFKPGMMCAGDLDGLVDSCQGDSGGPLVCEDALGVSYLWGIVSWGDKCGQPGFPGVYTKVVGRGGGEIGAVAYGMAHSS</sequence>
<comment type="caution">
    <text evidence="11">Lacks conserved residue(s) required for the propagation of feature annotation.</text>
</comment>
<feature type="disulfide bond" evidence="10">
    <location>
        <begin position="145"/>
        <end position="160"/>
    </location>
</feature>
<evidence type="ECO:0000256" key="12">
    <source>
        <dbReference type="RuleBase" id="RU363034"/>
    </source>
</evidence>
<dbReference type="GO" id="GO:0004252">
    <property type="term" value="F:serine-type endopeptidase activity"/>
    <property type="evidence" value="ECO:0007669"/>
    <property type="project" value="UniProtKB-EC"/>
</dbReference>
<comment type="catalytic activity">
    <reaction evidence="8">
        <text>Preferential cleavage: Arg-|-Xaa, Lys-|-Xaa.</text>
        <dbReference type="EC" id="3.4.21.4"/>
    </reaction>
</comment>
<dbReference type="InterPro" id="IPR018114">
    <property type="entry name" value="TRYPSIN_HIS"/>
</dbReference>
<evidence type="ECO:0000313" key="16">
    <source>
        <dbReference type="Proteomes" id="UP000694523"/>
    </source>
</evidence>
<dbReference type="InterPro" id="IPR036055">
    <property type="entry name" value="LDL_receptor-like_sf"/>
</dbReference>
<dbReference type="SUPFAM" id="SSF50494">
    <property type="entry name" value="Trypsin-like serine proteases"/>
    <property type="match status" value="1"/>
</dbReference>
<dbReference type="InterPro" id="IPR048719">
    <property type="entry name" value="CFAI_KAZAL"/>
</dbReference>
<dbReference type="PROSITE" id="PS50240">
    <property type="entry name" value="TRYPSIN_DOM"/>
    <property type="match status" value="1"/>
</dbReference>
<dbReference type="Gene3D" id="4.10.400.10">
    <property type="entry name" value="Low-density Lipoprotein Receptor"/>
    <property type="match status" value="2"/>
</dbReference>